<dbReference type="CDD" id="cd00130">
    <property type="entry name" value="PAS"/>
    <property type="match status" value="2"/>
</dbReference>
<dbReference type="InterPro" id="IPR000014">
    <property type="entry name" value="PAS"/>
</dbReference>
<dbReference type="PANTHER" id="PTHR47893">
    <property type="entry name" value="REGULATORY PROTEIN PCHR"/>
    <property type="match status" value="1"/>
</dbReference>
<dbReference type="NCBIfam" id="TIGR00229">
    <property type="entry name" value="sensory_box"/>
    <property type="match status" value="2"/>
</dbReference>
<dbReference type="SUPFAM" id="SSF55785">
    <property type="entry name" value="PYP-like sensor domain (PAS domain)"/>
    <property type="match status" value="3"/>
</dbReference>
<sequence>MPENINNKLVAWGFEADSHAIAMLAYWDRELVCRYANQLYIEWFGKRRDEMIDKIKMQDLFGELFYNNLPYITGVLEGRIQRFELDIKVPSGETRTAVATYSPDYENGEVRGFFVHIEDVTKHFDRKPYNQLNIQHDYDSETDFGGKILEEVTGTLKASLLTGFPGITKLSKQHYISESKLKRDFKAKFNSSIFSYYRNLQMALAEKYLEEKKCSKKQLAIIFNFSNPSNFSACYKRYLSTKSANNLIENIQKATDEQYKTFVSQAPFAIAMLDTEMKYLAFSNKWITDYNYDEAKLAGTIHEGIFPELKSKFDDIYKTALNGKINKCDEELIERADGSKVWIKWDIRPWYNYKNVIGGLLICTEDISALKLKDLENIRILEILNKTNEIARIGTWNKNFKKNAATWSKITKEILEAPENADPASSINLNLYKEGKSRDLVKETFNKAFENGLPFDIEVDLITFKGNLKRVRVIGYPEVLNGTCEAIAGIFHDITNFHNFKNKK</sequence>
<evidence type="ECO:0000313" key="2">
    <source>
        <dbReference type="EMBL" id="MDR6940204.1"/>
    </source>
</evidence>
<dbReference type="RefSeq" id="WP_310090572.1">
    <property type="nucleotide sequence ID" value="NZ_JAVDUU010000001.1"/>
</dbReference>
<dbReference type="EMBL" id="JAVDUU010000001">
    <property type="protein sequence ID" value="MDR6940204.1"/>
    <property type="molecule type" value="Genomic_DNA"/>
</dbReference>
<gene>
    <name evidence="2" type="ORF">J2W55_000032</name>
</gene>
<evidence type="ECO:0000313" key="3">
    <source>
        <dbReference type="Proteomes" id="UP001247620"/>
    </source>
</evidence>
<dbReference type="InterPro" id="IPR013656">
    <property type="entry name" value="PAS_4"/>
</dbReference>
<dbReference type="Pfam" id="PF12833">
    <property type="entry name" value="HTH_18"/>
    <property type="match status" value="1"/>
</dbReference>
<feature type="domain" description="HTH araC/xylS-type" evidence="1">
    <location>
        <begin position="150"/>
        <end position="249"/>
    </location>
</feature>
<dbReference type="SMART" id="SM00342">
    <property type="entry name" value="HTH_ARAC"/>
    <property type="match status" value="1"/>
</dbReference>
<dbReference type="InterPro" id="IPR035965">
    <property type="entry name" value="PAS-like_dom_sf"/>
</dbReference>
<dbReference type="Proteomes" id="UP001247620">
    <property type="component" value="Unassembled WGS sequence"/>
</dbReference>
<accession>A0ABU1T4G8</accession>
<organism evidence="2 3">
    <name type="scientific">Mucilaginibacter pocheonensis</name>
    <dbReference type="NCBI Taxonomy" id="398050"/>
    <lineage>
        <taxon>Bacteria</taxon>
        <taxon>Pseudomonadati</taxon>
        <taxon>Bacteroidota</taxon>
        <taxon>Sphingobacteriia</taxon>
        <taxon>Sphingobacteriales</taxon>
        <taxon>Sphingobacteriaceae</taxon>
        <taxon>Mucilaginibacter</taxon>
    </lineage>
</organism>
<proteinExistence type="predicted"/>
<comment type="caution">
    <text evidence="2">The sequence shown here is derived from an EMBL/GenBank/DDBJ whole genome shotgun (WGS) entry which is preliminary data.</text>
</comment>
<dbReference type="InterPro" id="IPR053142">
    <property type="entry name" value="PchR_regulatory_protein"/>
</dbReference>
<dbReference type="Gene3D" id="1.10.10.60">
    <property type="entry name" value="Homeodomain-like"/>
    <property type="match status" value="1"/>
</dbReference>
<dbReference type="InterPro" id="IPR018060">
    <property type="entry name" value="HTH_AraC"/>
</dbReference>
<evidence type="ECO:0000259" key="1">
    <source>
        <dbReference type="PROSITE" id="PS01124"/>
    </source>
</evidence>
<dbReference type="Pfam" id="PF08448">
    <property type="entry name" value="PAS_4"/>
    <property type="match status" value="1"/>
</dbReference>
<dbReference type="PROSITE" id="PS01124">
    <property type="entry name" value="HTH_ARAC_FAMILY_2"/>
    <property type="match status" value="1"/>
</dbReference>
<dbReference type="Gene3D" id="3.30.450.20">
    <property type="entry name" value="PAS domain"/>
    <property type="match status" value="3"/>
</dbReference>
<keyword evidence="3" id="KW-1185">Reference proteome</keyword>
<dbReference type="PANTHER" id="PTHR47893:SF1">
    <property type="entry name" value="REGULATORY PROTEIN PCHR"/>
    <property type="match status" value="1"/>
</dbReference>
<dbReference type="Pfam" id="PF13426">
    <property type="entry name" value="PAS_9"/>
    <property type="match status" value="1"/>
</dbReference>
<reference evidence="2 3" key="1">
    <citation type="submission" date="2023-07" db="EMBL/GenBank/DDBJ databases">
        <title>Sorghum-associated microbial communities from plants grown in Nebraska, USA.</title>
        <authorList>
            <person name="Schachtman D."/>
        </authorList>
    </citation>
    <scope>NUCLEOTIDE SEQUENCE [LARGE SCALE GENOMIC DNA]</scope>
    <source>
        <strain evidence="2 3">3262</strain>
    </source>
</reference>
<protein>
    <submittedName>
        <fullName evidence="2">PAS domain S-box-containing protein</fullName>
    </submittedName>
</protein>
<name>A0ABU1T4G8_9SPHI</name>